<feature type="domain" description="Lactate/malate dehydrogenase N-terminal" evidence="9">
    <location>
        <begin position="6"/>
        <end position="154"/>
    </location>
</feature>
<dbReference type="FunFam" id="3.90.110.10:FF:000002">
    <property type="entry name" value="Malate dehydrogenase"/>
    <property type="match status" value="1"/>
</dbReference>
<evidence type="ECO:0000256" key="3">
    <source>
        <dbReference type="ARBA" id="ARBA00023027"/>
    </source>
</evidence>
<dbReference type="EC" id="1.1.1.37" evidence="8"/>
<feature type="binding site" evidence="6">
    <location>
        <position position="105"/>
    </location>
    <ligand>
        <name>NAD(+)</name>
        <dbReference type="ChEBI" id="CHEBI:57540"/>
    </ligand>
</feature>
<feature type="binding site" evidence="6">
    <location>
        <position position="42"/>
    </location>
    <ligand>
        <name>NAD(+)</name>
        <dbReference type="ChEBI" id="CHEBI:57540"/>
    </ligand>
</feature>
<dbReference type="PANTHER" id="PTHR23382">
    <property type="entry name" value="MALATE DEHYDROGENASE"/>
    <property type="match status" value="1"/>
</dbReference>
<dbReference type="Gene3D" id="3.40.50.720">
    <property type="entry name" value="NAD(P)-binding Rossmann-like Domain"/>
    <property type="match status" value="1"/>
</dbReference>
<dbReference type="NCBIfam" id="NF003916">
    <property type="entry name" value="PRK05442.1"/>
    <property type="match status" value="1"/>
</dbReference>
<evidence type="ECO:0000256" key="8">
    <source>
        <dbReference type="RuleBase" id="RU003405"/>
    </source>
</evidence>
<evidence type="ECO:0000256" key="7">
    <source>
        <dbReference type="RuleBase" id="RU003369"/>
    </source>
</evidence>
<feature type="domain" description="Lactate/malate dehydrogenase C-terminal" evidence="10">
    <location>
        <begin position="159"/>
        <end position="331"/>
    </location>
</feature>
<dbReference type="CDD" id="cd01336">
    <property type="entry name" value="MDH_cytoplasmic_cytosolic"/>
    <property type="match status" value="1"/>
</dbReference>
<evidence type="ECO:0000313" key="11">
    <source>
        <dbReference type="EMBL" id="EFP10931.1"/>
    </source>
</evidence>
<dbReference type="InterPro" id="IPR010945">
    <property type="entry name" value="Malate_DH_type2"/>
</dbReference>
<evidence type="ECO:0000259" key="10">
    <source>
        <dbReference type="Pfam" id="PF02866"/>
    </source>
</evidence>
<dbReference type="SUPFAM" id="SSF56327">
    <property type="entry name" value="LDH C-terminal domain-like"/>
    <property type="match status" value="1"/>
</dbReference>
<dbReference type="Proteomes" id="UP000008281">
    <property type="component" value="Unassembled WGS sequence"/>
</dbReference>
<comment type="catalytic activity">
    <reaction evidence="8">
        <text>(S)-malate + NAD(+) = oxaloacetate + NADH + H(+)</text>
        <dbReference type="Rhea" id="RHEA:21432"/>
        <dbReference type="ChEBI" id="CHEBI:15378"/>
        <dbReference type="ChEBI" id="CHEBI:15589"/>
        <dbReference type="ChEBI" id="CHEBI:16452"/>
        <dbReference type="ChEBI" id="CHEBI:57540"/>
        <dbReference type="ChEBI" id="CHEBI:57945"/>
        <dbReference type="EC" id="1.1.1.37"/>
    </reaction>
</comment>
<dbReference type="InterPro" id="IPR022383">
    <property type="entry name" value="Lactate/malate_DH_C"/>
</dbReference>
<keyword evidence="2 7" id="KW-0560">Oxidoreductase</keyword>
<feature type="binding site" evidence="5">
    <location>
        <position position="165"/>
    </location>
    <ligand>
        <name>substrate</name>
    </ligand>
</feature>
<evidence type="ECO:0000256" key="1">
    <source>
        <dbReference type="ARBA" id="ARBA00009613"/>
    </source>
</evidence>
<comment type="similarity">
    <text evidence="1">Belongs to the LDH/MDH superfamily. MDH type 2 family.</text>
</comment>
<dbReference type="SUPFAM" id="SSF51735">
    <property type="entry name" value="NAD(P)-binding Rossmann-fold domains"/>
    <property type="match status" value="1"/>
</dbReference>
<dbReference type="Pfam" id="PF02866">
    <property type="entry name" value="Ldh_1_C"/>
    <property type="match status" value="1"/>
</dbReference>
<dbReference type="OrthoDB" id="4069699at2759"/>
<keyword evidence="12" id="KW-1185">Reference proteome</keyword>
<dbReference type="NCBIfam" id="TIGR01758">
    <property type="entry name" value="MDH_euk_cyt"/>
    <property type="match status" value="1"/>
</dbReference>
<keyword evidence="8" id="KW-0816">Tricarboxylic acid cycle</keyword>
<evidence type="ECO:0000256" key="2">
    <source>
        <dbReference type="ARBA" id="ARBA00023002"/>
    </source>
</evidence>
<feature type="binding site" evidence="5">
    <location>
        <position position="133"/>
    </location>
    <ligand>
        <name>substrate</name>
    </ligand>
</feature>
<dbReference type="Gene3D" id="3.90.110.10">
    <property type="entry name" value="Lactate dehydrogenase/glycoside hydrolase, family 4, C-terminal"/>
    <property type="match status" value="1"/>
</dbReference>
<dbReference type="FunFam" id="3.40.50.720:FF:000010">
    <property type="entry name" value="Malate dehydrogenase"/>
    <property type="match status" value="1"/>
</dbReference>
<dbReference type="NCBIfam" id="TIGR01759">
    <property type="entry name" value="MalateDH-SF1"/>
    <property type="match status" value="1"/>
</dbReference>
<evidence type="ECO:0000313" key="12">
    <source>
        <dbReference type="Proteomes" id="UP000008281"/>
    </source>
</evidence>
<dbReference type="GO" id="GO:0006099">
    <property type="term" value="P:tricarboxylic acid cycle"/>
    <property type="evidence" value="ECO:0007669"/>
    <property type="project" value="UniProtKB-KW"/>
</dbReference>
<dbReference type="InParanoid" id="E3LUU6"/>
<keyword evidence="3 6" id="KW-0520">NAD</keyword>
<dbReference type="InterPro" id="IPR001557">
    <property type="entry name" value="L-lactate/malate_DH"/>
</dbReference>
<evidence type="ECO:0000256" key="6">
    <source>
        <dbReference type="PIRSR" id="PIRSR000102-3"/>
    </source>
</evidence>
<gene>
    <name evidence="11" type="ORF">CRE_31139</name>
</gene>
<dbReference type="STRING" id="31234.E3LUU6"/>
<dbReference type="FunCoup" id="E3LUU6">
    <property type="interactions" value="1319"/>
</dbReference>
<organism evidence="12">
    <name type="scientific">Caenorhabditis remanei</name>
    <name type="common">Caenorhabditis vulgaris</name>
    <dbReference type="NCBI Taxonomy" id="31234"/>
    <lineage>
        <taxon>Eukaryota</taxon>
        <taxon>Metazoa</taxon>
        <taxon>Ecdysozoa</taxon>
        <taxon>Nematoda</taxon>
        <taxon>Chromadorea</taxon>
        <taxon>Rhabditida</taxon>
        <taxon>Rhabditina</taxon>
        <taxon>Rhabditomorpha</taxon>
        <taxon>Rhabditoidea</taxon>
        <taxon>Rhabditidae</taxon>
        <taxon>Peloderinae</taxon>
        <taxon>Caenorhabditis</taxon>
    </lineage>
</organism>
<feature type="binding site" evidence="6">
    <location>
        <begin position="11"/>
        <end position="17"/>
    </location>
    <ligand>
        <name>NAD(+)</name>
        <dbReference type="ChEBI" id="CHEBI:57540"/>
    </ligand>
</feature>
<evidence type="ECO:0000256" key="5">
    <source>
        <dbReference type="PIRSR" id="PIRSR000102-2"/>
    </source>
</evidence>
<dbReference type="OMA" id="HTWVNGT"/>
<dbReference type="PIRSF" id="PIRSF000102">
    <property type="entry name" value="Lac_mal_DH"/>
    <property type="match status" value="1"/>
</dbReference>
<reference evidence="11" key="1">
    <citation type="submission" date="2007-07" db="EMBL/GenBank/DDBJ databases">
        <title>PCAP assembly of the Caenorhabditis remanei genome.</title>
        <authorList>
            <consortium name="The Caenorhabditis remanei Sequencing Consortium"/>
            <person name="Wilson R.K."/>
        </authorList>
    </citation>
    <scope>NUCLEOTIDE SEQUENCE [LARGE SCALE GENOMIC DNA]</scope>
    <source>
        <strain evidence="11">PB4641</strain>
    </source>
</reference>
<dbReference type="InterPro" id="IPR015955">
    <property type="entry name" value="Lactate_DH/Glyco_Ohase_4_C"/>
</dbReference>
<name>E3LUU6_CAERE</name>
<dbReference type="GO" id="GO:0006108">
    <property type="term" value="P:malate metabolic process"/>
    <property type="evidence" value="ECO:0007669"/>
    <property type="project" value="EnsemblMetazoa"/>
</dbReference>
<feature type="binding site" evidence="6">
    <location>
        <begin position="131"/>
        <end position="133"/>
    </location>
    <ligand>
        <name>NAD(+)</name>
        <dbReference type="ChEBI" id="CHEBI:57540"/>
    </ligand>
</feature>
<dbReference type="InterPro" id="IPR001252">
    <property type="entry name" value="Malate_DH_AS"/>
</dbReference>
<dbReference type="Pfam" id="PF00056">
    <property type="entry name" value="Ldh_1_N"/>
    <property type="match status" value="1"/>
</dbReference>
<dbReference type="InterPro" id="IPR011274">
    <property type="entry name" value="Malate_DH_NAD-dep_euk"/>
</dbReference>
<dbReference type="GO" id="GO:0030060">
    <property type="term" value="F:L-malate dehydrogenase (NAD+) activity"/>
    <property type="evidence" value="ECO:0007669"/>
    <property type="project" value="UniProtKB-EC"/>
</dbReference>
<dbReference type="HOGENOM" id="CLU_040727_2_0_1"/>
<dbReference type="InterPro" id="IPR036291">
    <property type="entry name" value="NAD(P)-bd_dom_sf"/>
</dbReference>
<feature type="binding site" evidence="5">
    <location>
        <position position="98"/>
    </location>
    <ligand>
        <name>substrate</name>
    </ligand>
</feature>
<accession>E3LUU6</accession>
<feature type="binding site" evidence="5">
    <location>
        <position position="92"/>
    </location>
    <ligand>
        <name>substrate</name>
    </ligand>
</feature>
<dbReference type="EMBL" id="DS268415">
    <property type="protein sequence ID" value="EFP10931.1"/>
    <property type="molecule type" value="Genomic_DNA"/>
</dbReference>
<protein>
    <recommendedName>
        <fullName evidence="8">Malate dehydrogenase</fullName>
        <ecNumber evidence="8">1.1.1.37</ecNumber>
    </recommendedName>
</protein>
<dbReference type="InterPro" id="IPR001236">
    <property type="entry name" value="Lactate/malate_DH_N"/>
</dbReference>
<dbReference type="PROSITE" id="PS00068">
    <property type="entry name" value="MDH"/>
    <property type="match status" value="1"/>
</dbReference>
<evidence type="ECO:0000256" key="4">
    <source>
        <dbReference type="PIRSR" id="PIRSR000102-1"/>
    </source>
</evidence>
<sequence length="340" mass="36309">MTAPLRVLVTGAAGQIGYSIVIRIADGTVFGKEQPVQLVLLDVPQCANVLEGVVFELQDCALPTLHSVEAVTEEKAAFTGIDYAFLVGAMPRREGMERKDLLAANVKIFKSQGKALAEYAKPTTKVAIIVVGNPANTNAFIAAKYAAGKIPAKNFSAMTRLDHNRALAQLALKTGTTIGDVKNVIIWGNHSGTQFPDVTHATVNKNGTETDAYSAVGDNAFLQGPFIATVQKRGGVIIEKRKLSSAMSAAKAACDHIHDWHFGTKAGQYVSMAVPSDGSYGIPQGLIFSFPVTIDGATREWKIVQGLNFDDFAKGKIAATTKELEEERDDALKACDDANI</sequence>
<dbReference type="eggNOG" id="KOG1496">
    <property type="taxonomic scope" value="Eukaryota"/>
</dbReference>
<proteinExistence type="inferred from homology"/>
<evidence type="ECO:0000259" key="9">
    <source>
        <dbReference type="Pfam" id="PF00056"/>
    </source>
</evidence>
<dbReference type="AlphaFoldDB" id="E3LUU6"/>
<feature type="active site" description="Proton acceptor" evidence="4">
    <location>
        <position position="190"/>
    </location>
</feature>